<protein>
    <submittedName>
        <fullName evidence="3 4">Uncharacterized protein LOC106746635</fullName>
    </submittedName>
</protein>
<name>A0A6P3XKJ3_DINQU</name>
<sequence>MGAGLLLAVTFTAVAALSVSANNINGQCQIYNGSRIKCSCIGNEEFFLPDEYNYANIVSVTVAGCDSADLHYSSLTEATDLEEMIVQNISGSLNFEVFITSTRIRTLRLSDIGRIPLITSDTFIRLASIDTLMIENAHIDRFEEDFSDINMTHFSMRNVTVERMGRLNLSENGKTLYIMNTELRNIATSLTFSNIGTIEIVGSKFRLQRPGLVSVLGGTVVVKDSVFSNASMNLNAAVATIRGVCADGKSALRLSSKYIDSTDNQLPNEIVYLTRDNQPARPDVNRNNTVCKAGNCKCPKISGQQPCSTACISLLVLGCLLTSFTLFRGFG</sequence>
<organism evidence="2 4">
    <name type="scientific">Dinoponera quadriceps</name>
    <name type="common">South American ant</name>
    <dbReference type="NCBI Taxonomy" id="609295"/>
    <lineage>
        <taxon>Eukaryota</taxon>
        <taxon>Metazoa</taxon>
        <taxon>Ecdysozoa</taxon>
        <taxon>Arthropoda</taxon>
        <taxon>Hexapoda</taxon>
        <taxon>Insecta</taxon>
        <taxon>Pterygota</taxon>
        <taxon>Neoptera</taxon>
        <taxon>Endopterygota</taxon>
        <taxon>Hymenoptera</taxon>
        <taxon>Apocrita</taxon>
        <taxon>Aculeata</taxon>
        <taxon>Formicoidea</taxon>
        <taxon>Formicidae</taxon>
        <taxon>Ponerinae</taxon>
        <taxon>Ponerini</taxon>
        <taxon>Dinoponera</taxon>
    </lineage>
</organism>
<evidence type="ECO:0000313" key="4">
    <source>
        <dbReference type="RefSeq" id="XP_014478925.1"/>
    </source>
</evidence>
<keyword evidence="1" id="KW-0732">Signal</keyword>
<proteinExistence type="predicted"/>
<evidence type="ECO:0000256" key="1">
    <source>
        <dbReference type="SAM" id="SignalP"/>
    </source>
</evidence>
<dbReference type="Proteomes" id="UP000515204">
    <property type="component" value="Unplaced"/>
</dbReference>
<gene>
    <name evidence="3 4" type="primary">LOC106746635</name>
</gene>
<dbReference type="GeneID" id="106746635"/>
<keyword evidence="2" id="KW-1185">Reference proteome</keyword>
<dbReference type="RefSeq" id="XP_014478925.1">
    <property type="nucleotide sequence ID" value="XM_014623439.1"/>
</dbReference>
<dbReference type="KEGG" id="dqu:106746635"/>
<reference evidence="3 4" key="1">
    <citation type="submission" date="2025-04" db="UniProtKB">
        <authorList>
            <consortium name="RefSeq"/>
        </authorList>
    </citation>
    <scope>IDENTIFICATION</scope>
</reference>
<feature type="chain" id="PRO_5044646758" evidence="1">
    <location>
        <begin position="22"/>
        <end position="331"/>
    </location>
</feature>
<evidence type="ECO:0000313" key="2">
    <source>
        <dbReference type="Proteomes" id="UP000515204"/>
    </source>
</evidence>
<dbReference type="OrthoDB" id="7590297at2759"/>
<feature type="signal peptide" evidence="1">
    <location>
        <begin position="1"/>
        <end position="21"/>
    </location>
</feature>
<dbReference type="AlphaFoldDB" id="A0A6P3XKJ3"/>
<dbReference type="SUPFAM" id="SSF52058">
    <property type="entry name" value="L domain-like"/>
    <property type="match status" value="1"/>
</dbReference>
<dbReference type="RefSeq" id="XP_014478917.1">
    <property type="nucleotide sequence ID" value="XM_014623431.1"/>
</dbReference>
<evidence type="ECO:0000313" key="3">
    <source>
        <dbReference type="RefSeq" id="XP_014478917.1"/>
    </source>
</evidence>
<accession>A0A6P3XKJ3</accession>